<dbReference type="RefSeq" id="XP_013422860.1">
    <property type="nucleotide sequence ID" value="XM_013567406.1"/>
</dbReference>
<organism evidence="2 3">
    <name type="scientific">Aureobasidium namibiae CBS 147.97</name>
    <dbReference type="NCBI Taxonomy" id="1043004"/>
    <lineage>
        <taxon>Eukaryota</taxon>
        <taxon>Fungi</taxon>
        <taxon>Dikarya</taxon>
        <taxon>Ascomycota</taxon>
        <taxon>Pezizomycotina</taxon>
        <taxon>Dothideomycetes</taxon>
        <taxon>Dothideomycetidae</taxon>
        <taxon>Dothideales</taxon>
        <taxon>Saccotheciaceae</taxon>
        <taxon>Aureobasidium</taxon>
    </lineage>
</organism>
<evidence type="ECO:0008006" key="4">
    <source>
        <dbReference type="Google" id="ProtNLM"/>
    </source>
</evidence>
<dbReference type="GeneID" id="25417677"/>
<feature type="region of interest" description="Disordered" evidence="1">
    <location>
        <begin position="1"/>
        <end position="27"/>
    </location>
</feature>
<dbReference type="Proteomes" id="UP000027730">
    <property type="component" value="Unassembled WGS sequence"/>
</dbReference>
<dbReference type="OrthoDB" id="445007at2759"/>
<evidence type="ECO:0000313" key="3">
    <source>
        <dbReference type="Proteomes" id="UP000027730"/>
    </source>
</evidence>
<dbReference type="EMBL" id="KL584727">
    <property type="protein sequence ID" value="KEQ68646.1"/>
    <property type="molecule type" value="Genomic_DNA"/>
</dbReference>
<dbReference type="SUPFAM" id="SSF51197">
    <property type="entry name" value="Clavaminate synthase-like"/>
    <property type="match status" value="1"/>
</dbReference>
<accession>A0A074X222</accession>
<reference evidence="2 3" key="1">
    <citation type="journal article" date="2014" name="BMC Genomics">
        <title>Genome sequencing of four Aureobasidium pullulans varieties: biotechnological potential, stress tolerance, and description of new species.</title>
        <authorList>
            <person name="Gostin Ar C."/>
            <person name="Ohm R.A."/>
            <person name="Kogej T."/>
            <person name="Sonjak S."/>
            <person name="Turk M."/>
            <person name="Zajc J."/>
            <person name="Zalar P."/>
            <person name="Grube M."/>
            <person name="Sun H."/>
            <person name="Han J."/>
            <person name="Sharma A."/>
            <person name="Chiniquy J."/>
            <person name="Ngan C.Y."/>
            <person name="Lipzen A."/>
            <person name="Barry K."/>
            <person name="Grigoriev I.V."/>
            <person name="Gunde-Cimerman N."/>
        </authorList>
    </citation>
    <scope>NUCLEOTIDE SEQUENCE [LARGE SCALE GENOMIC DNA]</scope>
    <source>
        <strain evidence="2 3">CBS 147.97</strain>
    </source>
</reference>
<dbReference type="AlphaFoldDB" id="A0A074X222"/>
<evidence type="ECO:0000313" key="2">
    <source>
        <dbReference type="EMBL" id="KEQ68646.1"/>
    </source>
</evidence>
<feature type="compositionally biased region" description="Basic and acidic residues" evidence="1">
    <location>
        <begin position="1"/>
        <end position="16"/>
    </location>
</feature>
<dbReference type="Gene3D" id="2.60.120.620">
    <property type="entry name" value="q2cbj1_9rhob like domain"/>
    <property type="match status" value="2"/>
</dbReference>
<gene>
    <name evidence="2" type="ORF">M436DRAFT_86216</name>
</gene>
<dbReference type="STRING" id="1043004.A0A074X222"/>
<evidence type="ECO:0000256" key="1">
    <source>
        <dbReference type="SAM" id="MobiDB-lite"/>
    </source>
</evidence>
<name>A0A074X222_9PEZI</name>
<sequence length="253" mass="28647">MIQDFTHPDTVEKVNKETQPFSETDKPWIGSLFPPETRRCSNLIGRSKTAIKEWLVDPLIRRLNAEFIDKTTHNYYGETRHTYTSEASCAISVSFSIDPEELLRDCFATTKTGMRLISIRPRQVIRKVQTHLWSSELVPRPGDDVVYAEHDVGEVWVMLGGVYHADGANTTSDKWRVVHGLFFTRGSMRQEEDVYLANTAEEVLSWSPEAQKIAGCSISSQNVIFVNFLSPIQYFLTGGVVDHYGDLDAADVK</sequence>
<protein>
    <recommendedName>
        <fullName evidence="4">Phytanoyl-CoA dioxygenase family protein</fullName>
    </recommendedName>
</protein>
<proteinExistence type="predicted"/>
<dbReference type="HOGENOM" id="CLU_047725_0_1_1"/>
<keyword evidence="3" id="KW-1185">Reference proteome</keyword>